<evidence type="ECO:0000313" key="3">
    <source>
        <dbReference type="Proteomes" id="UP000527355"/>
    </source>
</evidence>
<evidence type="ECO:0000313" key="2">
    <source>
        <dbReference type="EMBL" id="KAF6389363.1"/>
    </source>
</evidence>
<name>A0A7J8AS40_MYOMY</name>
<organism evidence="2 3">
    <name type="scientific">Myotis myotis</name>
    <name type="common">Greater mouse-eared bat</name>
    <name type="synonym">Vespertilio myotis</name>
    <dbReference type="NCBI Taxonomy" id="51298"/>
    <lineage>
        <taxon>Eukaryota</taxon>
        <taxon>Metazoa</taxon>
        <taxon>Chordata</taxon>
        <taxon>Craniata</taxon>
        <taxon>Vertebrata</taxon>
        <taxon>Euteleostomi</taxon>
        <taxon>Mammalia</taxon>
        <taxon>Eutheria</taxon>
        <taxon>Laurasiatheria</taxon>
        <taxon>Chiroptera</taxon>
        <taxon>Yangochiroptera</taxon>
        <taxon>Vespertilionidae</taxon>
        <taxon>Myotis</taxon>
    </lineage>
</organism>
<feature type="region of interest" description="Disordered" evidence="1">
    <location>
        <begin position="1"/>
        <end position="56"/>
    </location>
</feature>
<comment type="caution">
    <text evidence="2">The sequence shown here is derived from an EMBL/GenBank/DDBJ whole genome shotgun (WGS) entry which is preliminary data.</text>
</comment>
<reference evidence="2 3" key="1">
    <citation type="journal article" date="2020" name="Nature">
        <title>Six reference-quality genomes reveal evolution of bat adaptations.</title>
        <authorList>
            <person name="Jebb D."/>
            <person name="Huang Z."/>
            <person name="Pippel M."/>
            <person name="Hughes G.M."/>
            <person name="Lavrichenko K."/>
            <person name="Devanna P."/>
            <person name="Winkler S."/>
            <person name="Jermiin L.S."/>
            <person name="Skirmuntt E.C."/>
            <person name="Katzourakis A."/>
            <person name="Burkitt-Gray L."/>
            <person name="Ray D.A."/>
            <person name="Sullivan K.A.M."/>
            <person name="Roscito J.G."/>
            <person name="Kirilenko B.M."/>
            <person name="Davalos L.M."/>
            <person name="Corthals A.P."/>
            <person name="Power M.L."/>
            <person name="Jones G."/>
            <person name="Ransome R.D."/>
            <person name="Dechmann D.K.N."/>
            <person name="Locatelli A.G."/>
            <person name="Puechmaille S.J."/>
            <person name="Fedrigo O."/>
            <person name="Jarvis E.D."/>
            <person name="Hiller M."/>
            <person name="Vernes S.C."/>
            <person name="Myers E.W."/>
            <person name="Teeling E.C."/>
        </authorList>
    </citation>
    <scope>NUCLEOTIDE SEQUENCE [LARGE SCALE GENOMIC DNA]</scope>
    <source>
        <strain evidence="2">MMyoMyo1</strain>
        <tissue evidence="2">Flight muscle</tissue>
    </source>
</reference>
<protein>
    <submittedName>
        <fullName evidence="2">Upper zone of growth plate and cartilage matrix associated</fullName>
    </submittedName>
</protein>
<feature type="compositionally biased region" description="Polar residues" evidence="1">
    <location>
        <begin position="29"/>
        <end position="50"/>
    </location>
</feature>
<gene>
    <name evidence="2" type="ORF">mMyoMyo1_020149</name>
</gene>
<accession>A0A7J8AS40</accession>
<keyword evidence="3" id="KW-1185">Reference proteome</keyword>
<dbReference type="AlphaFoldDB" id="A0A7J8AS40"/>
<proteinExistence type="predicted"/>
<evidence type="ECO:0000256" key="1">
    <source>
        <dbReference type="SAM" id="MobiDB-lite"/>
    </source>
</evidence>
<dbReference type="EMBL" id="JABWUV010000001">
    <property type="protein sequence ID" value="KAF6389363.1"/>
    <property type="molecule type" value="Genomic_DNA"/>
</dbReference>
<sequence length="97" mass="10643">MPQISLRSVANGPPNPEMRSTRRTGRSCGLTSYEENITRNNGTSLRTSWRSKMMNKKRETGRLLSSGASGIMMACTHHISITATTSDLILMNLEDGA</sequence>
<dbReference type="Proteomes" id="UP000527355">
    <property type="component" value="Unassembled WGS sequence"/>
</dbReference>